<evidence type="ECO:0000259" key="8">
    <source>
        <dbReference type="Pfam" id="PF16193"/>
    </source>
</evidence>
<evidence type="ECO:0000256" key="2">
    <source>
        <dbReference type="ARBA" id="ARBA00023242"/>
    </source>
</evidence>
<keyword evidence="2" id="KW-0539">Nucleus</keyword>
<evidence type="ECO:0000259" key="9">
    <source>
        <dbReference type="Pfam" id="PF23726"/>
    </source>
</evidence>
<evidence type="ECO:0000256" key="1">
    <source>
        <dbReference type="ARBA" id="ARBA00004123"/>
    </source>
</evidence>
<dbReference type="CDD" id="cd18139">
    <property type="entry name" value="HLD_clamp_RarA"/>
    <property type="match status" value="1"/>
</dbReference>
<feature type="domain" description="RSE1/DDB1/CPSF1 second beta-propeller" evidence="9">
    <location>
        <begin position="943"/>
        <end position="1396"/>
    </location>
</feature>
<feature type="region of interest" description="Disordered" evidence="3">
    <location>
        <begin position="69"/>
        <end position="90"/>
    </location>
</feature>
<dbReference type="InterPro" id="IPR058543">
    <property type="entry name" value="Beta-prop_RSE1/DDB1/CPSF1_2nd"/>
</dbReference>
<proteinExistence type="predicted"/>
<comment type="subcellular location">
    <subcellularLocation>
        <location evidence="1">Nucleus</location>
    </subcellularLocation>
</comment>
<evidence type="ECO:0000259" key="5">
    <source>
        <dbReference type="Pfam" id="PF03178"/>
    </source>
</evidence>
<dbReference type="Gene3D" id="1.10.150.910">
    <property type="match status" value="1"/>
</dbReference>
<dbReference type="Proteomes" id="UP001148838">
    <property type="component" value="Unassembled WGS sequence"/>
</dbReference>
<evidence type="ECO:0000313" key="10">
    <source>
        <dbReference type="EMBL" id="KAJ4442140.1"/>
    </source>
</evidence>
<organism evidence="10 11">
    <name type="scientific">Periplaneta americana</name>
    <name type="common">American cockroach</name>
    <name type="synonym">Blatta americana</name>
    <dbReference type="NCBI Taxonomy" id="6978"/>
    <lineage>
        <taxon>Eukaryota</taxon>
        <taxon>Metazoa</taxon>
        <taxon>Ecdysozoa</taxon>
        <taxon>Arthropoda</taxon>
        <taxon>Hexapoda</taxon>
        <taxon>Insecta</taxon>
        <taxon>Pterygota</taxon>
        <taxon>Neoptera</taxon>
        <taxon>Polyneoptera</taxon>
        <taxon>Dictyoptera</taxon>
        <taxon>Blattodea</taxon>
        <taxon>Blattoidea</taxon>
        <taxon>Blattidae</taxon>
        <taxon>Blattinae</taxon>
        <taxon>Periplaneta</taxon>
    </lineage>
</organism>
<dbReference type="SUPFAM" id="SSF52540">
    <property type="entry name" value="P-loop containing nucleoside triphosphate hydrolases"/>
    <property type="match status" value="1"/>
</dbReference>
<dbReference type="Pfam" id="PF00004">
    <property type="entry name" value="AAA"/>
    <property type="match status" value="1"/>
</dbReference>
<feature type="domain" description="ATPase AAA-type core" evidence="4">
    <location>
        <begin position="131"/>
        <end position="234"/>
    </location>
</feature>
<feature type="domain" description="RSE1/DDB1/CPSF1 first beta-propeller" evidence="6">
    <location>
        <begin position="478"/>
        <end position="822"/>
    </location>
</feature>
<feature type="compositionally biased region" description="Low complexity" evidence="3">
    <location>
        <begin position="79"/>
        <end position="90"/>
    </location>
</feature>
<dbReference type="Gene3D" id="2.130.10.10">
    <property type="entry name" value="YVTN repeat-like/Quinoprotein amine dehydrogenase"/>
    <property type="match status" value="3"/>
</dbReference>
<evidence type="ECO:0000259" key="7">
    <source>
        <dbReference type="Pfam" id="PF12002"/>
    </source>
</evidence>
<evidence type="ECO:0008006" key="12">
    <source>
        <dbReference type="Google" id="ProtNLM"/>
    </source>
</evidence>
<feature type="domain" description="RSE1/DDB1/CPSF1 C-terminal" evidence="5">
    <location>
        <begin position="1469"/>
        <end position="1534"/>
    </location>
</feature>
<dbReference type="Gene3D" id="3.40.50.300">
    <property type="entry name" value="P-loop containing nucleotide triphosphate hydrolases"/>
    <property type="match status" value="1"/>
</dbReference>
<feature type="domain" description="MgsA AAA+ ATPase C-terminal" evidence="7">
    <location>
        <begin position="357"/>
        <end position="475"/>
    </location>
</feature>
<feature type="domain" description="RSE1/DDB1/CPSF1 C-terminal" evidence="5">
    <location>
        <begin position="1743"/>
        <end position="2015"/>
    </location>
</feature>
<dbReference type="InterPro" id="IPR004871">
    <property type="entry name" value="RSE1/DDB1/CPSF1_C"/>
</dbReference>
<evidence type="ECO:0000259" key="6">
    <source>
        <dbReference type="Pfam" id="PF10433"/>
    </source>
</evidence>
<gene>
    <name evidence="10" type="ORF">ANN_12006</name>
</gene>
<dbReference type="CDD" id="cd00009">
    <property type="entry name" value="AAA"/>
    <property type="match status" value="1"/>
</dbReference>
<reference evidence="10 11" key="1">
    <citation type="journal article" date="2022" name="Allergy">
        <title>Genome assembly and annotation of Periplaneta americana reveal a comprehensive cockroach allergen profile.</title>
        <authorList>
            <person name="Wang L."/>
            <person name="Xiong Q."/>
            <person name="Saelim N."/>
            <person name="Wang L."/>
            <person name="Nong W."/>
            <person name="Wan A.T."/>
            <person name="Shi M."/>
            <person name="Liu X."/>
            <person name="Cao Q."/>
            <person name="Hui J.H.L."/>
            <person name="Sookrung N."/>
            <person name="Leung T.F."/>
            <person name="Tungtrongchitr A."/>
            <person name="Tsui S.K.W."/>
        </authorList>
    </citation>
    <scope>NUCLEOTIDE SEQUENCE [LARGE SCALE GENOMIC DNA]</scope>
    <source>
        <strain evidence="10">PWHHKU_190912</strain>
    </source>
</reference>
<dbReference type="InterPro" id="IPR003959">
    <property type="entry name" value="ATPase_AAA_core"/>
</dbReference>
<dbReference type="PANTHER" id="PTHR10644">
    <property type="entry name" value="DNA REPAIR/RNA PROCESSING CPSF FAMILY"/>
    <property type="match status" value="1"/>
</dbReference>
<keyword evidence="11" id="KW-1185">Reference proteome</keyword>
<dbReference type="Pfam" id="PF03178">
    <property type="entry name" value="CPSF_A"/>
    <property type="match status" value="2"/>
</dbReference>
<accession>A0ABQ8T8X6</accession>
<dbReference type="InterPro" id="IPR027417">
    <property type="entry name" value="P-loop_NTPase"/>
</dbReference>
<evidence type="ECO:0000256" key="3">
    <source>
        <dbReference type="SAM" id="MobiDB-lite"/>
    </source>
</evidence>
<dbReference type="InterPro" id="IPR032423">
    <property type="entry name" value="AAA_assoc_2"/>
</dbReference>
<dbReference type="InterPro" id="IPR008921">
    <property type="entry name" value="DNA_pol3_clamp-load_cplx_C"/>
</dbReference>
<dbReference type="Gene3D" id="1.20.272.10">
    <property type="match status" value="1"/>
</dbReference>
<comment type="caution">
    <text evidence="10">The sequence shown here is derived from an EMBL/GenBank/DDBJ whole genome shotgun (WGS) entry which is preliminary data.</text>
</comment>
<dbReference type="InterPro" id="IPR015943">
    <property type="entry name" value="WD40/YVTN_repeat-like_dom_sf"/>
</dbReference>
<dbReference type="InterPro" id="IPR021886">
    <property type="entry name" value="MgsA_C"/>
</dbReference>
<name>A0ABQ8T8X6_PERAM</name>
<dbReference type="Pfam" id="PF10433">
    <property type="entry name" value="Beta-prop_RSE1_1st"/>
    <property type="match status" value="1"/>
</dbReference>
<dbReference type="SUPFAM" id="SSF48019">
    <property type="entry name" value="post-AAA+ oligomerization domain-like"/>
    <property type="match status" value="1"/>
</dbReference>
<dbReference type="InterPro" id="IPR018846">
    <property type="entry name" value="Beta-prop_RSE1/DDB1/CPSF1_1st"/>
</dbReference>
<dbReference type="Pfam" id="PF23726">
    <property type="entry name" value="Beta-prop_RSE1_2nd"/>
    <property type="match status" value="1"/>
</dbReference>
<dbReference type="Pfam" id="PF16193">
    <property type="entry name" value="AAA_assoc_2"/>
    <property type="match status" value="1"/>
</dbReference>
<protein>
    <recommendedName>
        <fullName evidence="12">Cleavage and polyadenylation specificity factor subunit 1</fullName>
    </recommendedName>
</protein>
<dbReference type="InterPro" id="IPR050358">
    <property type="entry name" value="RSE1/DDB1/CFT1"/>
</dbReference>
<dbReference type="Gene3D" id="1.10.8.60">
    <property type="match status" value="1"/>
</dbReference>
<dbReference type="EMBL" id="JAJSOF020000015">
    <property type="protein sequence ID" value="KAJ4442140.1"/>
    <property type="molecule type" value="Genomic_DNA"/>
</dbReference>
<feature type="domain" description="AAA C-terminal" evidence="8">
    <location>
        <begin position="277"/>
        <end position="355"/>
    </location>
</feature>
<evidence type="ECO:0000313" key="11">
    <source>
        <dbReference type="Proteomes" id="UP001148838"/>
    </source>
</evidence>
<evidence type="ECO:0000259" key="4">
    <source>
        <dbReference type="Pfam" id="PF00004"/>
    </source>
</evidence>
<sequence>MSRPTSRRADIIAINRQQQKAIIIDPTIRMERDLNQAHQVDHEKRVIYEPCACRLYKLVIVSIKRVDNDGTRQRRDQPSASSSRLDISSSVPLAEQMRPSDLACYFGQEHVLGQNKVLRSLLEKKDIPSITTLAHIIANQCKHGNQGARFVKMSATMSGINDVKEAVKIAKNELNSFKRRTILFMDEIHRFNKLQQDIFLPHVENGTIILIGATTENPSFSLNSALLSRCRVIVLEKLDSQHITAILKRALEAIGAEIVRKAEKINLVDPANKIARFLIDEATVTWLAEMCDGDARVALNSLQLALQARSEDCDSRVTLITLDDIKDGVKRSHLLYDRKGEEHYNIISAVHKSIRASDDNAALYWVTRMLQGGEDPLFVARRLVRAASEDIGLADPMALTLAVSAMQGCQLIGMPECDVLLAQCAVYLARAPKSREMDESLARAKQCIENHKGPLPGVPLHLRNAPTKLMKNLEKRPPKMKLECLATYSLFGNVMSIQAVSLSGSARDSLLISFRDAKLSVVEYDPDAHDLRTLSLHYFEEEEMRGGWTQHYHIPMVRVDPEGRCAVMLVYGRKLVVLPFRRETALDDPELVDVKPCSSTASTKAPVLASYMIVLKELDEKMDNVIDVQFLHGYYEPTLLILYEPVKTFPGRIAVRQDTCAMVAISLNIQQKVHPIIWSMSNLPFDCTQAIPVRKPLGGTLVVAINALIYLNQSVPPFGVSVNSINDVSTNFPLKVQEGVKLSLEGAQASFISYDRLVISLKGGELYVLTLYADSMRSVRSFHFEKAAASVLTTCTCVCEDNYLFLGSRLGNSLLLRFTEKEQSTVFTLEEKTYAPKPDQPAKKKRLDTLGDWMASDVADIRDLDELEVYGSEAQTSVQIASYVFEVCDSLLNIGPCGNISMGEPAFLSEEFSNVQDPDIELFTTSGYGKNGALCVLQRSVRPQVVTTFELPGCVDMWTVIGSKELAEDPHKGEQEHTHAFMILSQQDSTMVLQTGLEINEVDNSGFSTQGPTVYAGNLGYNRYIIQVSQMGVRLLQGVEQVQHIPLDLGSPIIHASSADPHVVILSEDGQVILLTLKESRGQGRLSVTRPSISLKPYIITLCAYRDVSGLFSTSLPEDEVEIKSKKDIKTEDNFKKEVDDEDEMLYGETEVPLFEPPVIPEPSSTTVMSMIGETPWWHKYLQEVKPTYWILVTRDNGNLEIYTLPDFRLSYLVRNFGQGLRVLVDSLGAIPTPVQMVENTTPIAYDCQVREILMVALGHHGSRPLLVVRLDDELLLYQAYRYPRGYLKLRFRRLAHNILIRERRSRSRKKPVDPEQQLEANVCQLRYFSNIAGYNGVFICGPYPHWLFLTSRGELRTHPMGIDGAVTCFAPFHNINCPQGFLYFNKKAELRICVLPTHLSYDAPWPVRKVPLRCTPHFATYHLESKTYCVVTSLAEPTNKYYKFNGEDKELTIEERDDRFPFPAQERFSILLFSPVSWEVIPNTKMELEEWEHVTCLKNVSLAYEGTRSGLKGYIAVGTNYNYGEDITSRGRTNRTQPMVFNACITVGKDVRKPWGIILKAVSSKDDKLTLQGDTLETVNTFRYLGVYLQPTMTSYRIHIQERATAATKAINRIPNISKLSLTTAMSLFHAVITPIASYGIELIWEKLTNNDLAKLENVKARFLKRVLGVGKQSPTRIVYVLAKESFFIEDLRLELMLPSTGPYQAHLETRRRKQNDIDPDFYCTSAMTKRKWTETCQDQRHVILIFDIIEVVPEPGQPLTKNRFKMVYSKEQKGPVTAITHVLGFLVSAVGQKIYIWQLKDNDLVGVAFIDTNIYIHQLLSIKSLILVADVYKSISLLRFQEEYRTLSLVSRDFRPSEVYTCEFLLDNTQMGFLVADGDKNLVLYMYQPESRESFGGQRLLRKADFHLGQHINTFFRIRCKVTENCADKKYLQGAEKRHITMFATLDGGLGYVLPVPEKTYRRLLMLQNVLINHIPHTAGLNPKAFRTYKSATKLLSNPARGIIDGELVWLFLGLPTSEKQEVAKKIGTKVDEIADDLADIERLTAHF</sequence>
<dbReference type="Pfam" id="PF12002">
    <property type="entry name" value="MgsA_C"/>
    <property type="match status" value="1"/>
</dbReference>